<dbReference type="RefSeq" id="WP_150623486.1">
    <property type="nucleotide sequence ID" value="NZ_CABPSQ010000001.1"/>
</dbReference>
<proteinExistence type="predicted"/>
<name>A0A5E4ZNT8_9BURK</name>
<accession>A0A5E4ZNT8</accession>
<gene>
    <name evidence="2" type="ORF">PCA31118_01025</name>
</gene>
<keyword evidence="3" id="KW-1185">Reference proteome</keyword>
<protein>
    <submittedName>
        <fullName evidence="2">Uncharacterized protein</fullName>
    </submittedName>
</protein>
<organism evidence="2 3">
    <name type="scientific">Pandoraea captiosa</name>
    <dbReference type="NCBI Taxonomy" id="2508302"/>
    <lineage>
        <taxon>Bacteria</taxon>
        <taxon>Pseudomonadati</taxon>
        <taxon>Pseudomonadota</taxon>
        <taxon>Betaproteobacteria</taxon>
        <taxon>Burkholderiales</taxon>
        <taxon>Burkholderiaceae</taxon>
        <taxon>Pandoraea</taxon>
    </lineage>
</organism>
<dbReference type="OrthoDB" id="9817428at2"/>
<evidence type="ECO:0000313" key="3">
    <source>
        <dbReference type="Proteomes" id="UP000414136"/>
    </source>
</evidence>
<dbReference type="AlphaFoldDB" id="A0A5E4ZNT8"/>
<evidence type="ECO:0000256" key="1">
    <source>
        <dbReference type="SAM" id="MobiDB-lite"/>
    </source>
</evidence>
<dbReference type="EMBL" id="CABPSQ010000001">
    <property type="protein sequence ID" value="VVE62478.1"/>
    <property type="molecule type" value="Genomic_DNA"/>
</dbReference>
<dbReference type="Proteomes" id="UP000414136">
    <property type="component" value="Unassembled WGS sequence"/>
</dbReference>
<evidence type="ECO:0000313" key="2">
    <source>
        <dbReference type="EMBL" id="VVE62478.1"/>
    </source>
</evidence>
<sequence>MSTSNDANDANDANEPKANADAGSSNTFELFAKPMPKTSMGASGAFVFGPTGGGVRGILIEARALPGGEPMEGIPCSIVSLTPDDAITSGAMGMPIGEPRFTDANGVAEFPVTYRQDAGLFSSARFMIAGGPTTKQYTVYYMRCPSDPDEATYMAVVYPARPELGEAYGHDHIRIYGIAARYAHGAAGVPTDPDAQVSVRLYRRDGSVIFAFSAPMHFSQSDGSISFRHDETLPGDDTDYDLGSMDAYVMPPLNARYHIGGPDIDIRINHPPLIEKSMAPFLYAPVKSAPVGEPIYLQWPTYANQQPGEKYRLTEGSGMDVEILPFTFGEVALARLTSSRAWSPNVFLYREVDGVEKFIDAVLLSWT</sequence>
<reference evidence="2 3" key="1">
    <citation type="submission" date="2019-08" db="EMBL/GenBank/DDBJ databases">
        <authorList>
            <person name="Peeters C."/>
        </authorList>
    </citation>
    <scope>NUCLEOTIDE SEQUENCE [LARGE SCALE GENOMIC DNA]</scope>
    <source>
        <strain evidence="2 3">LMG 31118</strain>
    </source>
</reference>
<feature type="region of interest" description="Disordered" evidence="1">
    <location>
        <begin position="1"/>
        <end position="25"/>
    </location>
</feature>
<feature type="compositionally biased region" description="Low complexity" evidence="1">
    <location>
        <begin position="1"/>
        <end position="22"/>
    </location>
</feature>